<dbReference type="Proteomes" id="UP000075604">
    <property type="component" value="Unassembled WGS sequence"/>
</dbReference>
<accession>A0A150P2K6</accession>
<sequence>MSDYYMLECYASPEQWEYTSVDGPPPSIEGVASWLSGRPFGVKVREPIELSWDPDTRGPRKYLYDAGIPLYHRALCAALNEAGVDNLQTYRTAIVDPRSGEICRDYLAVNVVGLVAAADLGKSVYQAHSDPPLIDSDFDSLVIDPARASGLLMFRLAECVSGVVVHRRVKEALEARGGFGLTFVPPQAWIG</sequence>
<name>A0A150P2K6_SORCE</name>
<proteinExistence type="predicted"/>
<gene>
    <name evidence="1" type="ORF">BE04_07195</name>
</gene>
<reference evidence="1 2" key="1">
    <citation type="submission" date="2014-02" db="EMBL/GenBank/DDBJ databases">
        <title>The small core and large imbalanced accessory genome model reveals a collaborative survival strategy of Sorangium cellulosum strains in nature.</title>
        <authorList>
            <person name="Han K."/>
            <person name="Peng R."/>
            <person name="Blom J."/>
            <person name="Li Y.-Z."/>
        </authorList>
    </citation>
    <scope>NUCLEOTIDE SEQUENCE [LARGE SCALE GENOMIC DNA]</scope>
    <source>
        <strain evidence="1 2">So0157-18</strain>
    </source>
</reference>
<evidence type="ECO:0000313" key="1">
    <source>
        <dbReference type="EMBL" id="KYF49662.1"/>
    </source>
</evidence>
<evidence type="ECO:0000313" key="2">
    <source>
        <dbReference type="Proteomes" id="UP000075604"/>
    </source>
</evidence>
<organism evidence="1 2">
    <name type="scientific">Sorangium cellulosum</name>
    <name type="common">Polyangium cellulosum</name>
    <dbReference type="NCBI Taxonomy" id="56"/>
    <lineage>
        <taxon>Bacteria</taxon>
        <taxon>Pseudomonadati</taxon>
        <taxon>Myxococcota</taxon>
        <taxon>Polyangia</taxon>
        <taxon>Polyangiales</taxon>
        <taxon>Polyangiaceae</taxon>
        <taxon>Sorangium</taxon>
    </lineage>
</organism>
<protein>
    <submittedName>
        <fullName evidence="1">Uncharacterized protein</fullName>
    </submittedName>
</protein>
<dbReference type="AlphaFoldDB" id="A0A150P2K6"/>
<comment type="caution">
    <text evidence="1">The sequence shown here is derived from an EMBL/GenBank/DDBJ whole genome shotgun (WGS) entry which is preliminary data.</text>
</comment>
<dbReference type="EMBL" id="JELX01004220">
    <property type="protein sequence ID" value="KYF49662.1"/>
    <property type="molecule type" value="Genomic_DNA"/>
</dbReference>